<evidence type="ECO:0000313" key="1">
    <source>
        <dbReference type="EMBL" id="KAK2028949.1"/>
    </source>
</evidence>
<dbReference type="Proteomes" id="UP001232148">
    <property type="component" value="Unassembled WGS sequence"/>
</dbReference>
<organism evidence="1 2">
    <name type="scientific">Colletotrichum zoysiae</name>
    <dbReference type="NCBI Taxonomy" id="1216348"/>
    <lineage>
        <taxon>Eukaryota</taxon>
        <taxon>Fungi</taxon>
        <taxon>Dikarya</taxon>
        <taxon>Ascomycota</taxon>
        <taxon>Pezizomycotina</taxon>
        <taxon>Sordariomycetes</taxon>
        <taxon>Hypocreomycetidae</taxon>
        <taxon>Glomerellales</taxon>
        <taxon>Glomerellaceae</taxon>
        <taxon>Colletotrichum</taxon>
        <taxon>Colletotrichum graminicola species complex</taxon>
    </lineage>
</organism>
<protein>
    <submittedName>
        <fullName evidence="1">Uncharacterized protein</fullName>
    </submittedName>
</protein>
<dbReference type="AlphaFoldDB" id="A0AAD9M191"/>
<gene>
    <name evidence="1" type="ORF">LX32DRAFT_378456</name>
</gene>
<dbReference type="EMBL" id="MU842870">
    <property type="protein sequence ID" value="KAK2028949.1"/>
    <property type="molecule type" value="Genomic_DNA"/>
</dbReference>
<keyword evidence="2" id="KW-1185">Reference proteome</keyword>
<proteinExistence type="predicted"/>
<comment type="caution">
    <text evidence="1">The sequence shown here is derived from an EMBL/GenBank/DDBJ whole genome shotgun (WGS) entry which is preliminary data.</text>
</comment>
<sequence>MTRRRGGTQLPLFKDWSGLLTIGTAAVERTPYGRGSRKTPTAVFGICTGFPSCGRVRSNPPTNALGGAPPFRAGCGRTPGAREVRRYGSQADGHDALQAGAAQRRLRQIFTAARRERHPASEGRQQERAWYQPLRGGQPWSHRALPPPVFSPGGGFYPSEMSVTTHH</sequence>
<evidence type="ECO:0000313" key="2">
    <source>
        <dbReference type="Proteomes" id="UP001232148"/>
    </source>
</evidence>
<name>A0AAD9M191_9PEZI</name>
<reference evidence="1" key="1">
    <citation type="submission" date="2021-06" db="EMBL/GenBank/DDBJ databases">
        <title>Comparative genomics, transcriptomics and evolutionary studies reveal genomic signatures of adaptation to plant cell wall in hemibiotrophic fungi.</title>
        <authorList>
            <consortium name="DOE Joint Genome Institute"/>
            <person name="Baroncelli R."/>
            <person name="Diaz J.F."/>
            <person name="Benocci T."/>
            <person name="Peng M."/>
            <person name="Battaglia E."/>
            <person name="Haridas S."/>
            <person name="Andreopoulos W."/>
            <person name="Labutti K."/>
            <person name="Pangilinan J."/>
            <person name="Floch G.L."/>
            <person name="Makela M.R."/>
            <person name="Henrissat B."/>
            <person name="Grigoriev I.V."/>
            <person name="Crouch J.A."/>
            <person name="De Vries R.P."/>
            <person name="Sukno S.A."/>
            <person name="Thon M.R."/>
        </authorList>
    </citation>
    <scope>NUCLEOTIDE SEQUENCE</scope>
    <source>
        <strain evidence="1">MAFF235873</strain>
    </source>
</reference>
<accession>A0AAD9M191</accession>